<evidence type="ECO:0000256" key="1">
    <source>
        <dbReference type="ARBA" id="ARBA00004370"/>
    </source>
</evidence>
<keyword evidence="10" id="KW-1185">Reference proteome</keyword>
<dbReference type="Gene3D" id="1.20.1070.10">
    <property type="entry name" value="Rhodopsin 7-helix transmembrane proteins"/>
    <property type="match status" value="1"/>
</dbReference>
<evidence type="ECO:0000256" key="5">
    <source>
        <dbReference type="ARBA" id="ARBA00023136"/>
    </source>
</evidence>
<feature type="transmembrane region" description="Helical" evidence="7">
    <location>
        <begin position="99"/>
        <end position="119"/>
    </location>
</feature>
<dbReference type="Proteomes" id="UP000318571">
    <property type="component" value="Chromosome 4"/>
</dbReference>
<keyword evidence="4 7" id="KW-1133">Transmembrane helix</keyword>
<dbReference type="AlphaFoldDB" id="A0A553NNP7"/>
<organism evidence="9 10">
    <name type="scientific">Tigriopus californicus</name>
    <name type="common">Marine copepod</name>
    <dbReference type="NCBI Taxonomy" id="6832"/>
    <lineage>
        <taxon>Eukaryota</taxon>
        <taxon>Metazoa</taxon>
        <taxon>Ecdysozoa</taxon>
        <taxon>Arthropoda</taxon>
        <taxon>Crustacea</taxon>
        <taxon>Multicrustacea</taxon>
        <taxon>Hexanauplia</taxon>
        <taxon>Copepoda</taxon>
        <taxon>Harpacticoida</taxon>
        <taxon>Harpacticidae</taxon>
        <taxon>Tigriopus</taxon>
    </lineage>
</organism>
<evidence type="ECO:0000256" key="3">
    <source>
        <dbReference type="ARBA" id="ARBA00022692"/>
    </source>
</evidence>
<evidence type="ECO:0000256" key="6">
    <source>
        <dbReference type="SAM" id="MobiDB-lite"/>
    </source>
</evidence>
<feature type="transmembrane region" description="Helical" evidence="7">
    <location>
        <begin position="230"/>
        <end position="255"/>
    </location>
</feature>
<comment type="caution">
    <text evidence="9">The sequence shown here is derived from an EMBL/GenBank/DDBJ whole genome shotgun (WGS) entry which is preliminary data.</text>
</comment>
<accession>A0A553NNP7</accession>
<keyword evidence="5 7" id="KW-0472">Membrane</keyword>
<reference evidence="9 10" key="1">
    <citation type="journal article" date="2018" name="Nat. Ecol. Evol.">
        <title>Genomic signatures of mitonuclear coevolution across populations of Tigriopus californicus.</title>
        <authorList>
            <person name="Barreto F.S."/>
            <person name="Watson E.T."/>
            <person name="Lima T.G."/>
            <person name="Willett C.S."/>
            <person name="Edmands S."/>
            <person name="Li W."/>
            <person name="Burton R.S."/>
        </authorList>
    </citation>
    <scope>NUCLEOTIDE SEQUENCE [LARGE SCALE GENOMIC DNA]</scope>
    <source>
        <strain evidence="9 10">San Diego</strain>
    </source>
</reference>
<proteinExistence type="inferred from homology"/>
<gene>
    <name evidence="9" type="ORF">TCAL_07810</name>
</gene>
<feature type="transmembrane region" description="Helical" evidence="7">
    <location>
        <begin position="139"/>
        <end position="164"/>
    </location>
</feature>
<evidence type="ECO:0000256" key="7">
    <source>
        <dbReference type="SAM" id="Phobius"/>
    </source>
</evidence>
<dbReference type="PANTHER" id="PTHR46641">
    <property type="entry name" value="FMRFAMIDE RECEPTOR-RELATED"/>
    <property type="match status" value="1"/>
</dbReference>
<dbReference type="InterPro" id="IPR017452">
    <property type="entry name" value="GPCR_Rhodpsn_7TM"/>
</dbReference>
<sequence>MTPSGADLVEARNNMDEMEPIGNTTLEDGNSSMGFTPKNFSDLRCGRMDHHYIQVWSEMQWWCEGILFTAFGIVGLIANLFSIGILATQEMRKHSFNQLLIALAVFDILFIIVSVPVYSFTLFELFVGNQVFSLLYVHFLYPMSPVALCASIYMTLAITVERYLAVCKPLLYRNLSHTMTSFKRAAMYVMPVALVSVCLNIPKFMETQANVGDNSTEIEMADMRLNPTYMLYYTISQIFHPMFTTGILPMALLIYMNTSIFLGIRRTTRSASDRNLAFVLIGIVIMHLLCHCLRVFLAGVAVHLIKDTVHCMREEGGYVPPLWSMVAESVSSLMIMINFSGNFLIYCSVLKPFKEALSKLVLHCQKPSAVDEPVVNLTMMNTCATIPHSAPKSANAKSIMGRLRQKHVVTLCVTEAETMAVNSNVAPDSGTSATNGPGLEARRRRLMACPQERTRAALIAQNSVRQSFEEDDVEATNEGNTLPENEDLIEKNGHVPTN</sequence>
<feature type="domain" description="G-protein coupled receptors family 1 profile" evidence="8">
    <location>
        <begin position="78"/>
        <end position="346"/>
    </location>
</feature>
<feature type="compositionally biased region" description="Basic and acidic residues" evidence="6">
    <location>
        <begin position="488"/>
        <end position="498"/>
    </location>
</feature>
<dbReference type="InterPro" id="IPR052954">
    <property type="entry name" value="GPCR-Ligand_Int"/>
</dbReference>
<evidence type="ECO:0000256" key="2">
    <source>
        <dbReference type="ARBA" id="ARBA00010663"/>
    </source>
</evidence>
<dbReference type="CDD" id="cd14978">
    <property type="entry name" value="7tmA_FMRFamide_R-like"/>
    <property type="match status" value="1"/>
</dbReference>
<dbReference type="InterPro" id="IPR000276">
    <property type="entry name" value="GPCR_Rhodpsn"/>
</dbReference>
<feature type="transmembrane region" description="Helical" evidence="7">
    <location>
        <begin position="185"/>
        <end position="205"/>
    </location>
</feature>
<evidence type="ECO:0000313" key="10">
    <source>
        <dbReference type="Proteomes" id="UP000318571"/>
    </source>
</evidence>
<evidence type="ECO:0000256" key="4">
    <source>
        <dbReference type="ARBA" id="ARBA00022989"/>
    </source>
</evidence>
<dbReference type="Pfam" id="PF00001">
    <property type="entry name" value="7tm_1"/>
    <property type="match status" value="1"/>
</dbReference>
<dbReference type="PROSITE" id="PS50262">
    <property type="entry name" value="G_PROTEIN_RECEP_F1_2"/>
    <property type="match status" value="1"/>
</dbReference>
<dbReference type="SUPFAM" id="SSF81321">
    <property type="entry name" value="Family A G protein-coupled receptor-like"/>
    <property type="match status" value="1"/>
</dbReference>
<feature type="transmembrane region" description="Helical" evidence="7">
    <location>
        <begin position="66"/>
        <end position="87"/>
    </location>
</feature>
<dbReference type="PRINTS" id="PR00237">
    <property type="entry name" value="GPCRRHODOPSN"/>
</dbReference>
<feature type="transmembrane region" description="Helical" evidence="7">
    <location>
        <begin position="276"/>
        <end position="305"/>
    </location>
</feature>
<evidence type="ECO:0000313" key="9">
    <source>
        <dbReference type="EMBL" id="TRY67054.1"/>
    </source>
</evidence>
<keyword evidence="3 7" id="KW-0812">Transmembrane</keyword>
<dbReference type="STRING" id="6832.A0A553NNP7"/>
<dbReference type="GO" id="GO:0016020">
    <property type="term" value="C:membrane"/>
    <property type="evidence" value="ECO:0007669"/>
    <property type="project" value="UniProtKB-SubCell"/>
</dbReference>
<dbReference type="OMA" id="MNTCATI"/>
<comment type="similarity">
    <text evidence="2">Belongs to the G-protein coupled receptor 1 family.</text>
</comment>
<evidence type="ECO:0000259" key="8">
    <source>
        <dbReference type="PROSITE" id="PS50262"/>
    </source>
</evidence>
<name>A0A553NNP7_TIGCA</name>
<feature type="region of interest" description="Disordered" evidence="6">
    <location>
        <begin position="462"/>
        <end position="498"/>
    </location>
</feature>
<dbReference type="PANTHER" id="PTHR46641:SF2">
    <property type="entry name" value="FMRFAMIDE RECEPTOR"/>
    <property type="match status" value="1"/>
</dbReference>
<comment type="subcellular location">
    <subcellularLocation>
        <location evidence="1">Membrane</location>
    </subcellularLocation>
</comment>
<dbReference type="GO" id="GO:0004930">
    <property type="term" value="F:G protein-coupled receptor activity"/>
    <property type="evidence" value="ECO:0007669"/>
    <property type="project" value="InterPro"/>
</dbReference>
<protein>
    <recommendedName>
        <fullName evidence="8">G-protein coupled receptors family 1 profile domain-containing protein</fullName>
    </recommendedName>
</protein>
<dbReference type="EMBL" id="VCGU01000011">
    <property type="protein sequence ID" value="TRY67054.1"/>
    <property type="molecule type" value="Genomic_DNA"/>
</dbReference>